<keyword evidence="2" id="KW-1185">Reference proteome</keyword>
<sequence>MLCIMILKKKPNQDLFKAGAQVFIKMFGMPVLDGKKEDFEKSLTSYFNLSEKETETILKTQRLPIKNIDASKLENYKLYKFLLSVKHYTLFGYFTSEKVGKEVLAYDPIPGQYQACISVDDTTNGRAWSL</sequence>
<proteinExistence type="predicted"/>
<organism evidence="1 2">
    <name type="scientific">Flavivirga eckloniae</name>
    <dbReference type="NCBI Taxonomy" id="1803846"/>
    <lineage>
        <taxon>Bacteria</taxon>
        <taxon>Pseudomonadati</taxon>
        <taxon>Bacteroidota</taxon>
        <taxon>Flavobacteriia</taxon>
        <taxon>Flavobacteriales</taxon>
        <taxon>Flavobacteriaceae</taxon>
        <taxon>Flavivirga</taxon>
    </lineage>
</organism>
<evidence type="ECO:0000313" key="1">
    <source>
        <dbReference type="EMBL" id="AUP80027.1"/>
    </source>
</evidence>
<dbReference type="InterPro" id="IPR027056">
    <property type="entry name" value="Gluconate_2DH_su3"/>
</dbReference>
<evidence type="ECO:0008006" key="3">
    <source>
        <dbReference type="Google" id="ProtNLM"/>
    </source>
</evidence>
<name>A0A2K9PTY9_9FLAO</name>
<evidence type="ECO:0000313" key="2">
    <source>
        <dbReference type="Proteomes" id="UP000235826"/>
    </source>
</evidence>
<dbReference type="Proteomes" id="UP000235826">
    <property type="component" value="Chromosome"/>
</dbReference>
<dbReference type="Pfam" id="PF13618">
    <property type="entry name" value="Gluconate_2-dh3"/>
    <property type="match status" value="1"/>
</dbReference>
<accession>A0A2K9PTY9</accession>
<dbReference type="KEGG" id="fek:C1H87_15475"/>
<gene>
    <name evidence="1" type="ORF">C1H87_15475</name>
</gene>
<reference evidence="1 2" key="1">
    <citation type="submission" date="2018-01" db="EMBL/GenBank/DDBJ databases">
        <title>Complete genome sequence of Flavivirga eckloniae ECD14 isolated from seaweed Ecklonia cava.</title>
        <authorList>
            <person name="Lee J.H."/>
            <person name="Baik K.S."/>
            <person name="Seong C.N."/>
        </authorList>
    </citation>
    <scope>NUCLEOTIDE SEQUENCE [LARGE SCALE GENOMIC DNA]</scope>
    <source>
        <strain evidence="1 2">ECD14</strain>
    </source>
</reference>
<dbReference type="AlphaFoldDB" id="A0A2K9PTY9"/>
<dbReference type="EMBL" id="CP025791">
    <property type="protein sequence ID" value="AUP80027.1"/>
    <property type="molecule type" value="Genomic_DNA"/>
</dbReference>
<protein>
    <recommendedName>
        <fullName evidence="3">Gluconate 2-dehydrogenase subunit 3 family protein</fullName>
    </recommendedName>
</protein>